<name>D6TY69_KTERA</name>
<dbReference type="STRING" id="485913.Krac_6216"/>
<protein>
    <submittedName>
        <fullName evidence="1">Uncharacterized protein</fullName>
    </submittedName>
</protein>
<evidence type="ECO:0000313" key="2">
    <source>
        <dbReference type="Proteomes" id="UP000004508"/>
    </source>
</evidence>
<dbReference type="InParanoid" id="D6TY69"/>
<proteinExistence type="predicted"/>
<reference evidence="1 2" key="1">
    <citation type="journal article" date="2011" name="Stand. Genomic Sci.">
        <title>Non-contiguous finished genome sequence and contextual data of the filamentous soil bacterium Ktedonobacter racemifer type strain (SOSP1-21).</title>
        <authorList>
            <person name="Chang Y.J."/>
            <person name="Land M."/>
            <person name="Hauser L."/>
            <person name="Chertkov O."/>
            <person name="Del Rio T.G."/>
            <person name="Nolan M."/>
            <person name="Copeland A."/>
            <person name="Tice H."/>
            <person name="Cheng J.F."/>
            <person name="Lucas S."/>
            <person name="Han C."/>
            <person name="Goodwin L."/>
            <person name="Pitluck S."/>
            <person name="Ivanova N."/>
            <person name="Ovchinikova G."/>
            <person name="Pati A."/>
            <person name="Chen A."/>
            <person name="Palaniappan K."/>
            <person name="Mavromatis K."/>
            <person name="Liolios K."/>
            <person name="Brettin T."/>
            <person name="Fiebig A."/>
            <person name="Rohde M."/>
            <person name="Abt B."/>
            <person name="Goker M."/>
            <person name="Detter J.C."/>
            <person name="Woyke T."/>
            <person name="Bristow J."/>
            <person name="Eisen J.A."/>
            <person name="Markowitz V."/>
            <person name="Hugenholtz P."/>
            <person name="Kyrpides N.C."/>
            <person name="Klenk H.P."/>
            <person name="Lapidus A."/>
        </authorList>
    </citation>
    <scope>NUCLEOTIDE SEQUENCE [LARGE SCALE GENOMIC DNA]</scope>
    <source>
        <strain evidence="2">DSM 44963</strain>
    </source>
</reference>
<comment type="caution">
    <text evidence="1">The sequence shown here is derived from an EMBL/GenBank/DDBJ whole genome shotgun (WGS) entry which is preliminary data.</text>
</comment>
<accession>D6TY69</accession>
<sequence>MLPLHPTSLKGTPIHPRLRKSGAFWAVLCKREISKIQLGADVQSLIIINVHKKRM</sequence>
<keyword evidence="2" id="KW-1185">Reference proteome</keyword>
<gene>
    <name evidence="1" type="ORF">Krac_6216</name>
</gene>
<evidence type="ECO:0000313" key="1">
    <source>
        <dbReference type="EMBL" id="EFH85065.1"/>
    </source>
</evidence>
<dbReference type="AlphaFoldDB" id="D6TY69"/>
<organism evidence="1 2">
    <name type="scientific">Ktedonobacter racemifer DSM 44963</name>
    <dbReference type="NCBI Taxonomy" id="485913"/>
    <lineage>
        <taxon>Bacteria</taxon>
        <taxon>Bacillati</taxon>
        <taxon>Chloroflexota</taxon>
        <taxon>Ktedonobacteria</taxon>
        <taxon>Ktedonobacterales</taxon>
        <taxon>Ktedonobacteraceae</taxon>
        <taxon>Ktedonobacter</taxon>
    </lineage>
</organism>
<dbReference type="Proteomes" id="UP000004508">
    <property type="component" value="Unassembled WGS sequence"/>
</dbReference>
<dbReference type="EMBL" id="ADVG01000003">
    <property type="protein sequence ID" value="EFH85065.1"/>
    <property type="molecule type" value="Genomic_DNA"/>
</dbReference>